<evidence type="ECO:0000313" key="1">
    <source>
        <dbReference type="EMBL" id="KAI9922144.1"/>
    </source>
</evidence>
<dbReference type="Proteomes" id="UP001163321">
    <property type="component" value="Chromosome 1"/>
</dbReference>
<sequence>MEAVGASGGSGHYLLGQKPIGQLSKRRHIVLFGIRLSAGKGARIPNLCDHANLVEVFAPRKDLEAHVRGSLLRWV</sequence>
<name>A0ACC0WVR1_9STRA</name>
<gene>
    <name evidence="1" type="ORF">PsorP6_000203</name>
</gene>
<reference evidence="1 2" key="1">
    <citation type="journal article" date="2022" name="bioRxiv">
        <title>The genome of the oomycete Peronosclerospora sorghi, a cosmopolitan pathogen of maize and sorghum, is inflated with dispersed pseudogenes.</title>
        <authorList>
            <person name="Fletcher K."/>
            <person name="Martin F."/>
            <person name="Isakeit T."/>
            <person name="Cavanaugh K."/>
            <person name="Magill C."/>
            <person name="Michelmore R."/>
        </authorList>
    </citation>
    <scope>NUCLEOTIDE SEQUENCE [LARGE SCALE GENOMIC DNA]</scope>
    <source>
        <strain evidence="1">P6</strain>
    </source>
</reference>
<accession>A0ACC0WVR1</accession>
<dbReference type="EMBL" id="CM047580">
    <property type="protein sequence ID" value="KAI9922144.1"/>
    <property type="molecule type" value="Genomic_DNA"/>
</dbReference>
<protein>
    <submittedName>
        <fullName evidence="1">Uncharacterized protein</fullName>
    </submittedName>
</protein>
<evidence type="ECO:0000313" key="2">
    <source>
        <dbReference type="Proteomes" id="UP001163321"/>
    </source>
</evidence>
<organism evidence="1 2">
    <name type="scientific">Peronosclerospora sorghi</name>
    <dbReference type="NCBI Taxonomy" id="230839"/>
    <lineage>
        <taxon>Eukaryota</taxon>
        <taxon>Sar</taxon>
        <taxon>Stramenopiles</taxon>
        <taxon>Oomycota</taxon>
        <taxon>Peronosporomycetes</taxon>
        <taxon>Peronosporales</taxon>
        <taxon>Peronosporaceae</taxon>
        <taxon>Peronosclerospora</taxon>
    </lineage>
</organism>
<comment type="caution">
    <text evidence="1">The sequence shown here is derived from an EMBL/GenBank/DDBJ whole genome shotgun (WGS) entry which is preliminary data.</text>
</comment>
<proteinExistence type="predicted"/>
<keyword evidence="2" id="KW-1185">Reference proteome</keyword>